<dbReference type="PROSITE" id="PS50198">
    <property type="entry name" value="PPIC_PPIASE_2"/>
    <property type="match status" value="1"/>
</dbReference>
<name>A0A0K1Q7P4_9BACT</name>
<keyword evidence="2" id="KW-1133">Transmembrane helix</keyword>
<keyword evidence="2" id="KW-0812">Transmembrane</keyword>
<dbReference type="OrthoDB" id="5520814at2"/>
<organism evidence="4 5">
    <name type="scientific">Labilithrix luteola</name>
    <dbReference type="NCBI Taxonomy" id="1391654"/>
    <lineage>
        <taxon>Bacteria</taxon>
        <taxon>Pseudomonadati</taxon>
        <taxon>Myxococcota</taxon>
        <taxon>Polyangia</taxon>
        <taxon>Polyangiales</taxon>
        <taxon>Labilitrichaceae</taxon>
        <taxon>Labilithrix</taxon>
    </lineage>
</organism>
<reference evidence="4 5" key="1">
    <citation type="submission" date="2015-08" db="EMBL/GenBank/DDBJ databases">
        <authorList>
            <person name="Babu N.S."/>
            <person name="Beckwith C.J."/>
            <person name="Beseler K.G."/>
            <person name="Brison A."/>
            <person name="Carone J.V."/>
            <person name="Caskin T.P."/>
            <person name="Diamond M."/>
            <person name="Durham M.E."/>
            <person name="Foxe J.M."/>
            <person name="Go M."/>
            <person name="Henderson B.A."/>
            <person name="Jones I.B."/>
            <person name="McGettigan J.A."/>
            <person name="Micheletti S.J."/>
            <person name="Nasrallah M.E."/>
            <person name="Ortiz D."/>
            <person name="Piller C.R."/>
            <person name="Privatt S.R."/>
            <person name="Schneider S.L."/>
            <person name="Sharp S."/>
            <person name="Smith T.C."/>
            <person name="Stanton J.D."/>
            <person name="Ullery H.E."/>
            <person name="Wilson R.J."/>
            <person name="Serrano M.G."/>
            <person name="Buck G."/>
            <person name="Lee V."/>
            <person name="Wang Y."/>
            <person name="Carvalho R."/>
            <person name="Voegtly L."/>
            <person name="Shi R."/>
            <person name="Duckworth R."/>
            <person name="Johnson A."/>
            <person name="Loviza R."/>
            <person name="Walstead R."/>
            <person name="Shah Z."/>
            <person name="Kiflezghi M."/>
            <person name="Wade K."/>
            <person name="Ball S.L."/>
            <person name="Bradley K.W."/>
            <person name="Asai D.J."/>
            <person name="Bowman C.A."/>
            <person name="Russell D.A."/>
            <person name="Pope W.H."/>
            <person name="Jacobs-Sera D."/>
            <person name="Hendrix R.W."/>
            <person name="Hatfull G.F."/>
        </authorList>
    </citation>
    <scope>NUCLEOTIDE SEQUENCE [LARGE SCALE GENOMIC DNA]</scope>
    <source>
        <strain evidence="4 5">DSM 27648</strain>
    </source>
</reference>
<dbReference type="Gene3D" id="3.10.50.40">
    <property type="match status" value="1"/>
</dbReference>
<dbReference type="KEGG" id="llu:AKJ09_08499"/>
<keyword evidence="1" id="KW-0697">Rotamase</keyword>
<dbReference type="Pfam" id="PF00639">
    <property type="entry name" value="Rotamase"/>
    <property type="match status" value="1"/>
</dbReference>
<feature type="domain" description="PpiC" evidence="3">
    <location>
        <begin position="97"/>
        <end position="196"/>
    </location>
</feature>
<dbReference type="SUPFAM" id="SSF54534">
    <property type="entry name" value="FKBP-like"/>
    <property type="match status" value="1"/>
</dbReference>
<protein>
    <submittedName>
        <fullName evidence="4">Peptidyl-prolyl cis-trans isomerase PpiD</fullName>
    </submittedName>
</protein>
<feature type="transmembrane region" description="Helical" evidence="2">
    <location>
        <begin position="9"/>
        <end position="26"/>
    </location>
</feature>
<gene>
    <name evidence="4" type="ORF">AKJ09_08499</name>
</gene>
<dbReference type="InterPro" id="IPR046357">
    <property type="entry name" value="PPIase_dom_sf"/>
</dbReference>
<evidence type="ECO:0000259" key="3">
    <source>
        <dbReference type="PROSITE" id="PS50198"/>
    </source>
</evidence>
<dbReference type="InterPro" id="IPR000297">
    <property type="entry name" value="PPIase_PpiC"/>
</dbReference>
<dbReference type="GO" id="GO:0003755">
    <property type="term" value="F:peptidyl-prolyl cis-trans isomerase activity"/>
    <property type="evidence" value="ECO:0007669"/>
    <property type="project" value="UniProtKB-KW"/>
</dbReference>
<evidence type="ECO:0000256" key="2">
    <source>
        <dbReference type="SAM" id="Phobius"/>
    </source>
</evidence>
<sequence length="196" mass="19953">MSDNVQRTASILVGALVVGLVGWIAVNQTTPHAPHAPNAEGDAGAALATTASAAPVASAAPLASASAQAAAPAGDGGADLTLDSMMFDSGVMPSSAPRTVHLGVVLVQFTGAEGASSTARSKKEALEYARKLAEDAKTDFKHAVREGDSGSSEDIGKIPRGVLDPRTEVSVFSLAAGEMSDVLETPRGYWIVKRID</sequence>
<evidence type="ECO:0000256" key="1">
    <source>
        <dbReference type="PROSITE-ProRule" id="PRU00278"/>
    </source>
</evidence>
<evidence type="ECO:0000313" key="4">
    <source>
        <dbReference type="EMBL" id="AKV01836.1"/>
    </source>
</evidence>
<dbReference type="EMBL" id="CP012333">
    <property type="protein sequence ID" value="AKV01836.1"/>
    <property type="molecule type" value="Genomic_DNA"/>
</dbReference>
<keyword evidence="2" id="KW-0472">Membrane</keyword>
<dbReference type="STRING" id="1391654.AKJ09_08499"/>
<dbReference type="RefSeq" id="WP_146652858.1">
    <property type="nucleotide sequence ID" value="NZ_CP012333.1"/>
</dbReference>
<dbReference type="Proteomes" id="UP000064967">
    <property type="component" value="Chromosome"/>
</dbReference>
<keyword evidence="5" id="KW-1185">Reference proteome</keyword>
<accession>A0A0K1Q7P4</accession>
<evidence type="ECO:0000313" key="5">
    <source>
        <dbReference type="Proteomes" id="UP000064967"/>
    </source>
</evidence>
<proteinExistence type="predicted"/>
<dbReference type="AlphaFoldDB" id="A0A0K1Q7P4"/>
<keyword evidence="1 4" id="KW-0413">Isomerase</keyword>